<gene>
    <name evidence="3" type="ORF">RMAR00112_LOCUS6967</name>
    <name evidence="4" type="ORF">RMAR00112_LOCUS6968</name>
</gene>
<dbReference type="AlphaFoldDB" id="A0A7S2ZG09"/>
<evidence type="ECO:0000313" key="4">
    <source>
        <dbReference type="EMBL" id="CAE0039009.1"/>
    </source>
</evidence>
<proteinExistence type="predicted"/>
<feature type="compositionally biased region" description="Low complexity" evidence="2">
    <location>
        <begin position="137"/>
        <end position="149"/>
    </location>
</feature>
<reference evidence="4" key="1">
    <citation type="submission" date="2021-01" db="EMBL/GenBank/DDBJ databases">
        <authorList>
            <person name="Corre E."/>
            <person name="Pelletier E."/>
            <person name="Niang G."/>
            <person name="Scheremetjew M."/>
            <person name="Finn R."/>
            <person name="Kale V."/>
            <person name="Holt S."/>
            <person name="Cochrane G."/>
            <person name="Meng A."/>
            <person name="Brown T."/>
            <person name="Cohen L."/>
        </authorList>
    </citation>
    <scope>NUCLEOTIDE SEQUENCE</scope>
    <source>
        <strain evidence="4">CCMP 769</strain>
    </source>
</reference>
<sequence>MTGSSAGPQGSAFEPLELGCSKILLNKLRNLKKAIEKANHLEEALQRGESLNDQQLESVRTKELKSALVRELEEVHKKQTVVFKKEKENVREKLFEDFKQSIAPETKEEEVTKPEVEEETPLEPEQPAKEVVTSTTQEAQAVEGEQAAASYTVHPEPKPEEKPGPEVTQELLNLLHVADRINHEKETVKAVLEDFERNGKPGLSENTCSEQDLKAITYFAMMLTTPDGVVPLNEAVRVSSFHAENYIKRSAEDAFPGCTYESLASLVSQVSDTDTLQNRNQQEKVASTESTEDKSKPVVQDSGPAPTFNFFAQPEASSEVTLESGMTHQGMGLPMRVENNQLHGGSLEGLDVVQSSHAMQSHLQAVGMQYVGSHPTAGPMYSPPMAPGYIIQGPMQGHMQGHMPNYYSPSPMGVVPPADQRRGSGRGQGRGGGSSGSGRGGRGNGRRDANGAGGARGSDRVTSQGSKKPYGYTSASRQHLLVAKFAKTLTAELLLYPFFLDLQQILQAQARVSP</sequence>
<dbReference type="EMBL" id="HBHW01009250">
    <property type="protein sequence ID" value="CAE0039008.1"/>
    <property type="molecule type" value="Transcribed_RNA"/>
</dbReference>
<name>A0A7S2ZG09_9RHOD</name>
<feature type="compositionally biased region" description="Basic and acidic residues" evidence="2">
    <location>
        <begin position="155"/>
        <end position="164"/>
    </location>
</feature>
<feature type="region of interest" description="Disordered" evidence="2">
    <location>
        <begin position="101"/>
        <end position="165"/>
    </location>
</feature>
<evidence type="ECO:0000256" key="2">
    <source>
        <dbReference type="SAM" id="MobiDB-lite"/>
    </source>
</evidence>
<evidence type="ECO:0000313" key="3">
    <source>
        <dbReference type="EMBL" id="CAE0039008.1"/>
    </source>
</evidence>
<accession>A0A7S2ZG09</accession>
<feature type="region of interest" description="Disordered" evidence="2">
    <location>
        <begin position="274"/>
        <end position="305"/>
    </location>
</feature>
<dbReference type="EMBL" id="HBHW01009251">
    <property type="protein sequence ID" value="CAE0039009.1"/>
    <property type="molecule type" value="Transcribed_RNA"/>
</dbReference>
<feature type="compositionally biased region" description="Gly residues" evidence="2">
    <location>
        <begin position="425"/>
        <end position="443"/>
    </location>
</feature>
<organism evidence="4">
    <name type="scientific">Rhodosorus marinus</name>
    <dbReference type="NCBI Taxonomy" id="101924"/>
    <lineage>
        <taxon>Eukaryota</taxon>
        <taxon>Rhodophyta</taxon>
        <taxon>Stylonematophyceae</taxon>
        <taxon>Stylonematales</taxon>
        <taxon>Stylonemataceae</taxon>
        <taxon>Rhodosorus</taxon>
    </lineage>
</organism>
<feature type="compositionally biased region" description="Polar residues" evidence="2">
    <location>
        <begin position="274"/>
        <end position="289"/>
    </location>
</feature>
<evidence type="ECO:0008006" key="5">
    <source>
        <dbReference type="Google" id="ProtNLM"/>
    </source>
</evidence>
<evidence type="ECO:0000256" key="1">
    <source>
        <dbReference type="SAM" id="Coils"/>
    </source>
</evidence>
<feature type="compositionally biased region" description="Basic and acidic residues" evidence="2">
    <location>
        <begin position="101"/>
        <end position="115"/>
    </location>
</feature>
<keyword evidence="1" id="KW-0175">Coiled coil</keyword>
<feature type="region of interest" description="Disordered" evidence="2">
    <location>
        <begin position="400"/>
        <end position="472"/>
    </location>
</feature>
<protein>
    <recommendedName>
        <fullName evidence="5">Caprin-1 dimerization domain-containing protein</fullName>
    </recommendedName>
</protein>
<feature type="coiled-coil region" evidence="1">
    <location>
        <begin position="21"/>
        <end position="51"/>
    </location>
</feature>